<dbReference type="RefSeq" id="WP_133579450.1">
    <property type="nucleotide sequence ID" value="NZ_SNYJ01000003.1"/>
</dbReference>
<dbReference type="InterPro" id="IPR000182">
    <property type="entry name" value="GNAT_dom"/>
</dbReference>
<reference evidence="2 3" key="1">
    <citation type="submission" date="2019-03" db="EMBL/GenBank/DDBJ databases">
        <title>Genomic Encyclopedia of Type Strains, Phase IV (KMG-IV): sequencing the most valuable type-strain genomes for metagenomic binning, comparative biology and taxonomic classification.</title>
        <authorList>
            <person name="Goeker M."/>
        </authorList>
    </citation>
    <scope>NUCLEOTIDE SEQUENCE [LARGE SCALE GENOMIC DNA]</scope>
    <source>
        <strain evidence="2 3">DSM 28697</strain>
    </source>
</reference>
<keyword evidence="3" id="KW-1185">Reference proteome</keyword>
<sequence>MFVKYKKNYEKIAMGLLSFMPGEKDLKKLMATIREYEENELWQLYLWKEEEDMVGIVGVRLLPERQEAELQHICVNPSFRNQGLGHRLVQELKALLSNKYTVLPNEDTAAFFTRCVDEEEAPINE</sequence>
<dbReference type="GO" id="GO:0016747">
    <property type="term" value="F:acyltransferase activity, transferring groups other than amino-acyl groups"/>
    <property type="evidence" value="ECO:0007669"/>
    <property type="project" value="InterPro"/>
</dbReference>
<evidence type="ECO:0000313" key="2">
    <source>
        <dbReference type="EMBL" id="TDQ41587.1"/>
    </source>
</evidence>
<dbReference type="Pfam" id="PF00583">
    <property type="entry name" value="Acetyltransf_1"/>
    <property type="match status" value="1"/>
</dbReference>
<dbReference type="OrthoDB" id="2189687at2"/>
<protein>
    <submittedName>
        <fullName evidence="2">Riboflavin biosynthesis RibT protein</fullName>
    </submittedName>
</protein>
<dbReference type="PROSITE" id="PS51186">
    <property type="entry name" value="GNAT"/>
    <property type="match status" value="1"/>
</dbReference>
<dbReference type="InterPro" id="IPR016181">
    <property type="entry name" value="Acyl_CoA_acyltransferase"/>
</dbReference>
<dbReference type="Proteomes" id="UP000295632">
    <property type="component" value="Unassembled WGS sequence"/>
</dbReference>
<proteinExistence type="predicted"/>
<dbReference type="AlphaFoldDB" id="A0A4V3D5V8"/>
<accession>A0A4V3D5V8</accession>
<dbReference type="SUPFAM" id="SSF55729">
    <property type="entry name" value="Acyl-CoA N-acyltransferases (Nat)"/>
    <property type="match status" value="1"/>
</dbReference>
<evidence type="ECO:0000313" key="3">
    <source>
        <dbReference type="Proteomes" id="UP000295632"/>
    </source>
</evidence>
<gene>
    <name evidence="2" type="ORF">EV213_103165</name>
</gene>
<name>A0A4V3D5V8_9BACI</name>
<dbReference type="Gene3D" id="3.40.630.30">
    <property type="match status" value="1"/>
</dbReference>
<organism evidence="2 3">
    <name type="scientific">Aureibacillus halotolerans</name>
    <dbReference type="NCBI Taxonomy" id="1508390"/>
    <lineage>
        <taxon>Bacteria</taxon>
        <taxon>Bacillati</taxon>
        <taxon>Bacillota</taxon>
        <taxon>Bacilli</taxon>
        <taxon>Bacillales</taxon>
        <taxon>Bacillaceae</taxon>
        <taxon>Aureibacillus</taxon>
    </lineage>
</organism>
<feature type="domain" description="N-acetyltransferase" evidence="1">
    <location>
        <begin position="3"/>
        <end position="125"/>
    </location>
</feature>
<dbReference type="EMBL" id="SNYJ01000003">
    <property type="protein sequence ID" value="TDQ41587.1"/>
    <property type="molecule type" value="Genomic_DNA"/>
</dbReference>
<comment type="caution">
    <text evidence="2">The sequence shown here is derived from an EMBL/GenBank/DDBJ whole genome shotgun (WGS) entry which is preliminary data.</text>
</comment>
<evidence type="ECO:0000259" key="1">
    <source>
        <dbReference type="PROSITE" id="PS51186"/>
    </source>
</evidence>
<dbReference type="CDD" id="cd04301">
    <property type="entry name" value="NAT_SF"/>
    <property type="match status" value="1"/>
</dbReference>